<protein>
    <submittedName>
        <fullName evidence="4">Methyltransferase domain-containing protein</fullName>
    </submittedName>
</protein>
<keyword evidence="5" id="KW-1185">Reference proteome</keyword>
<reference evidence="4 5" key="1">
    <citation type="submission" date="2017-04" db="EMBL/GenBank/DDBJ databases">
        <authorList>
            <person name="Afonso C.L."/>
            <person name="Miller P.J."/>
            <person name="Scott M.A."/>
            <person name="Spackman E."/>
            <person name="Goraichik I."/>
            <person name="Dimitrov K.M."/>
            <person name="Suarez D.L."/>
            <person name="Swayne D.E."/>
        </authorList>
    </citation>
    <scope>NUCLEOTIDE SEQUENCE [LARGE SCALE GENOMIC DNA]</scope>
    <source>
        <strain evidence="4 5">DSM 12555</strain>
    </source>
</reference>
<dbReference type="Pfam" id="PF08241">
    <property type="entry name" value="Methyltransf_11"/>
    <property type="match status" value="1"/>
</dbReference>
<evidence type="ECO:0000313" key="5">
    <source>
        <dbReference type="Proteomes" id="UP000192468"/>
    </source>
</evidence>
<dbReference type="InterPro" id="IPR013216">
    <property type="entry name" value="Methyltransf_11"/>
</dbReference>
<organism evidence="4 5">
    <name type="scientific">Clostridium acidisoli DSM 12555</name>
    <dbReference type="NCBI Taxonomy" id="1121291"/>
    <lineage>
        <taxon>Bacteria</taxon>
        <taxon>Bacillati</taxon>
        <taxon>Bacillota</taxon>
        <taxon>Clostridia</taxon>
        <taxon>Eubacteriales</taxon>
        <taxon>Clostridiaceae</taxon>
        <taxon>Clostridium</taxon>
    </lineage>
</organism>
<dbReference type="Gene3D" id="3.40.50.150">
    <property type="entry name" value="Vaccinia Virus protein VP39"/>
    <property type="match status" value="1"/>
</dbReference>
<dbReference type="OrthoDB" id="9804312at2"/>
<dbReference type="GO" id="GO:0008757">
    <property type="term" value="F:S-adenosylmethionine-dependent methyltransferase activity"/>
    <property type="evidence" value="ECO:0007669"/>
    <property type="project" value="InterPro"/>
</dbReference>
<evidence type="ECO:0000313" key="4">
    <source>
        <dbReference type="EMBL" id="SMC19683.1"/>
    </source>
</evidence>
<proteinExistence type="predicted"/>
<dbReference type="PANTHER" id="PTHR22809">
    <property type="entry name" value="METHYLTRANSFERASE-RELATED"/>
    <property type="match status" value="1"/>
</dbReference>
<name>A0A1W1X797_9CLOT</name>
<evidence type="ECO:0000256" key="2">
    <source>
        <dbReference type="ARBA" id="ARBA00022679"/>
    </source>
</evidence>
<accession>A0A1W1X797</accession>
<keyword evidence="2 4" id="KW-0808">Transferase</keyword>
<dbReference type="SUPFAM" id="SSF53335">
    <property type="entry name" value="S-adenosyl-L-methionine-dependent methyltransferases"/>
    <property type="match status" value="1"/>
</dbReference>
<dbReference type="RefSeq" id="WP_084114121.1">
    <property type="nucleotide sequence ID" value="NZ_FWXH01000002.1"/>
</dbReference>
<feature type="domain" description="Methyltransferase type 11" evidence="3">
    <location>
        <begin position="43"/>
        <end position="136"/>
    </location>
</feature>
<dbReference type="STRING" id="1121291.SAMN02745134_00902"/>
<evidence type="ECO:0000256" key="1">
    <source>
        <dbReference type="ARBA" id="ARBA00022603"/>
    </source>
</evidence>
<dbReference type="AlphaFoldDB" id="A0A1W1X797"/>
<dbReference type="GO" id="GO:0032259">
    <property type="term" value="P:methylation"/>
    <property type="evidence" value="ECO:0007669"/>
    <property type="project" value="UniProtKB-KW"/>
</dbReference>
<dbReference type="CDD" id="cd02440">
    <property type="entry name" value="AdoMet_MTases"/>
    <property type="match status" value="1"/>
</dbReference>
<sequence length="208" mass="24496">MNLQKDYWNKIYASNSDRKLKYDLWLDKYKNILIESKDTPIIDLGCGSGNDTLYLKERGYEVISCDFSEKALERLSGFFDNLSVKCFDLRGGLPFEDNFAKIIISDLSLHYFQWVETEKILNEISRVLMKEGVLLCRVNSTNDTNYGAGQGVKIEENFYNIDGKLKRFFNEAQLRELFKEWDIQYINETEIDRYNSKKVLWEISIKNI</sequence>
<dbReference type="EMBL" id="FWXH01000002">
    <property type="protein sequence ID" value="SMC19683.1"/>
    <property type="molecule type" value="Genomic_DNA"/>
</dbReference>
<dbReference type="PANTHER" id="PTHR22809:SF5">
    <property type="entry name" value="TRNA N(3)-METHYLCYTIDINE METHYLTRANSFERASE METTL6"/>
    <property type="match status" value="1"/>
</dbReference>
<dbReference type="InterPro" id="IPR026113">
    <property type="entry name" value="METTL2/6/8-like"/>
</dbReference>
<dbReference type="InterPro" id="IPR029063">
    <property type="entry name" value="SAM-dependent_MTases_sf"/>
</dbReference>
<gene>
    <name evidence="4" type="ORF">SAMN02745134_00902</name>
</gene>
<dbReference type="Proteomes" id="UP000192468">
    <property type="component" value="Unassembled WGS sequence"/>
</dbReference>
<dbReference type="GO" id="GO:0140640">
    <property type="term" value="F:catalytic activity, acting on a nucleic acid"/>
    <property type="evidence" value="ECO:0007669"/>
    <property type="project" value="UniProtKB-ARBA"/>
</dbReference>
<keyword evidence="1 4" id="KW-0489">Methyltransferase</keyword>
<evidence type="ECO:0000259" key="3">
    <source>
        <dbReference type="Pfam" id="PF08241"/>
    </source>
</evidence>